<reference evidence="6" key="1">
    <citation type="submission" date="2025-08" db="UniProtKB">
        <authorList>
            <consortium name="RefSeq"/>
        </authorList>
    </citation>
    <scope>IDENTIFICATION</scope>
    <source>
        <tissue evidence="6">Tentacle</tissue>
    </source>
</reference>
<dbReference type="Gene3D" id="1.25.40.20">
    <property type="entry name" value="Ankyrin repeat-containing domain"/>
    <property type="match status" value="2"/>
</dbReference>
<feature type="region of interest" description="Disordered" evidence="4">
    <location>
        <begin position="134"/>
        <end position="171"/>
    </location>
</feature>
<dbReference type="InterPro" id="IPR036770">
    <property type="entry name" value="Ankyrin_rpt-contain_sf"/>
</dbReference>
<dbReference type="Proteomes" id="UP000515163">
    <property type="component" value="Unplaced"/>
</dbReference>
<dbReference type="AlphaFoldDB" id="A0A6P8I592"/>
<dbReference type="GeneID" id="116296112"/>
<evidence type="ECO:0000256" key="2">
    <source>
        <dbReference type="ARBA" id="ARBA00023043"/>
    </source>
</evidence>
<feature type="repeat" description="ANK" evidence="3">
    <location>
        <begin position="38"/>
        <end position="70"/>
    </location>
</feature>
<organism evidence="5 6">
    <name type="scientific">Actinia tenebrosa</name>
    <name type="common">Australian red waratah sea anemone</name>
    <dbReference type="NCBI Taxonomy" id="6105"/>
    <lineage>
        <taxon>Eukaryota</taxon>
        <taxon>Metazoa</taxon>
        <taxon>Cnidaria</taxon>
        <taxon>Anthozoa</taxon>
        <taxon>Hexacorallia</taxon>
        <taxon>Actiniaria</taxon>
        <taxon>Actiniidae</taxon>
        <taxon>Actinia</taxon>
    </lineage>
</organism>
<dbReference type="PROSITE" id="PS50297">
    <property type="entry name" value="ANK_REP_REGION"/>
    <property type="match status" value="2"/>
</dbReference>
<gene>
    <name evidence="6" type="primary">LOC116296112</name>
</gene>
<protein>
    <submittedName>
        <fullName evidence="6">Ankyrin repeat domain-containing protein 66-like</fullName>
    </submittedName>
</protein>
<evidence type="ECO:0000313" key="5">
    <source>
        <dbReference type="Proteomes" id="UP000515163"/>
    </source>
</evidence>
<dbReference type="SUPFAM" id="SSF48403">
    <property type="entry name" value="Ankyrin repeat"/>
    <property type="match status" value="1"/>
</dbReference>
<feature type="repeat" description="ANK" evidence="3">
    <location>
        <begin position="71"/>
        <end position="103"/>
    </location>
</feature>
<dbReference type="InParanoid" id="A0A6P8I592"/>
<dbReference type="Pfam" id="PF12796">
    <property type="entry name" value="Ank_2"/>
    <property type="match status" value="1"/>
</dbReference>
<accession>A0A6P8I592</accession>
<evidence type="ECO:0000256" key="1">
    <source>
        <dbReference type="ARBA" id="ARBA00022737"/>
    </source>
</evidence>
<keyword evidence="5" id="KW-1185">Reference proteome</keyword>
<name>A0A6P8I592_ACTTE</name>
<dbReference type="PROSITE" id="PS50088">
    <property type="entry name" value="ANK_REPEAT"/>
    <property type="match status" value="2"/>
</dbReference>
<evidence type="ECO:0000313" key="6">
    <source>
        <dbReference type="RefSeq" id="XP_031559930.1"/>
    </source>
</evidence>
<sequence>MMNELVLHEAASTGAYQDLQTMLMLGHIDPNYMDEDFGDRTALHWACTKGHAKCVKLLLEYGADPAARMVGGWTPAHCAAETGKYTVLKILVDHNAPVTLPDDYGDTPRRVTEIYGHTQCVELLKSAEETCEQKKHEVKEKFRSQTRKISRMLGEKKQEEEQTDKTTKGNQ</sequence>
<proteinExistence type="predicted"/>
<feature type="compositionally biased region" description="Basic and acidic residues" evidence="4">
    <location>
        <begin position="153"/>
        <end position="171"/>
    </location>
</feature>
<dbReference type="InterPro" id="IPR002110">
    <property type="entry name" value="Ankyrin_rpt"/>
</dbReference>
<dbReference type="InterPro" id="IPR050776">
    <property type="entry name" value="Ank_Repeat/CDKN_Inhibitor"/>
</dbReference>
<feature type="compositionally biased region" description="Basic and acidic residues" evidence="4">
    <location>
        <begin position="134"/>
        <end position="143"/>
    </location>
</feature>
<dbReference type="PANTHER" id="PTHR24201:SF15">
    <property type="entry name" value="ANKYRIN REPEAT DOMAIN-CONTAINING PROTEIN 66"/>
    <property type="match status" value="1"/>
</dbReference>
<keyword evidence="1" id="KW-0677">Repeat</keyword>
<dbReference type="RefSeq" id="XP_031559930.1">
    <property type="nucleotide sequence ID" value="XM_031704070.1"/>
</dbReference>
<dbReference type="KEGG" id="aten:116296112"/>
<dbReference type="PANTHER" id="PTHR24201">
    <property type="entry name" value="ANK_REP_REGION DOMAIN-CONTAINING PROTEIN"/>
    <property type="match status" value="1"/>
</dbReference>
<dbReference type="OrthoDB" id="194358at2759"/>
<evidence type="ECO:0000256" key="3">
    <source>
        <dbReference type="PROSITE-ProRule" id="PRU00023"/>
    </source>
</evidence>
<keyword evidence="2 3" id="KW-0040">ANK repeat</keyword>
<evidence type="ECO:0000256" key="4">
    <source>
        <dbReference type="SAM" id="MobiDB-lite"/>
    </source>
</evidence>
<dbReference type="SMART" id="SM00248">
    <property type="entry name" value="ANK"/>
    <property type="match status" value="4"/>
</dbReference>